<sequence length="330" mass="38487">MQINNRDSYFDNLKGFLIIAVIVGNSLEVANPKYVNIHFLILLLYVFHMPLFAFVSGYFSKLSTRTVKEKVKDTIKLYFYSQMFYTAFNFFILGRDDVSLKLLMPQWTLWYLLSLVCWHMIEDYIKEHKKWIIFTITLAILVGFDASIGTNGSVSRTLFFLPFFIAGNAFKLQYISILKLNRIKILMVSIITLGALWVLSQEIPVELFFEYSKYTWYFDSPWFPMYMRMFHYFAAVFVGMTILIYIPKKKTALDKLGRYSLILYLVHSGVAQILIGYKLLKYDSLVDVIISTIIIVIVVVIISFSWVMIKKMIKASHFNPFLKSVGAMIT</sequence>
<feature type="transmembrane region" description="Helical" evidence="1">
    <location>
        <begin position="37"/>
        <end position="56"/>
    </location>
</feature>
<name>A0A1H0W297_9CLOT</name>
<organism evidence="3 4">
    <name type="scientific">Clostridium gasigenes</name>
    <dbReference type="NCBI Taxonomy" id="94869"/>
    <lineage>
        <taxon>Bacteria</taxon>
        <taxon>Bacillati</taxon>
        <taxon>Bacillota</taxon>
        <taxon>Clostridia</taxon>
        <taxon>Eubacteriales</taxon>
        <taxon>Clostridiaceae</taxon>
        <taxon>Clostridium</taxon>
    </lineage>
</organism>
<protein>
    <submittedName>
        <fullName evidence="3">Fucose 4-O-acetylase</fullName>
    </submittedName>
</protein>
<feature type="transmembrane region" description="Helical" evidence="1">
    <location>
        <begin position="289"/>
        <end position="309"/>
    </location>
</feature>
<feature type="domain" description="Acyltransferase 3" evidence="2">
    <location>
        <begin position="8"/>
        <end position="303"/>
    </location>
</feature>
<evidence type="ECO:0000313" key="3">
    <source>
        <dbReference type="EMBL" id="SDP84860.1"/>
    </source>
</evidence>
<reference evidence="3 4" key="1">
    <citation type="submission" date="2016-10" db="EMBL/GenBank/DDBJ databases">
        <authorList>
            <person name="de Groot N.N."/>
        </authorList>
    </citation>
    <scope>NUCLEOTIDE SEQUENCE [LARGE SCALE GENOMIC DNA]</scope>
    <source>
        <strain evidence="3 4">DSM 12272</strain>
    </source>
</reference>
<feature type="transmembrane region" description="Helical" evidence="1">
    <location>
        <begin position="229"/>
        <end position="247"/>
    </location>
</feature>
<dbReference type="InterPro" id="IPR052734">
    <property type="entry name" value="Nod_factor_acetyltransferase"/>
</dbReference>
<feature type="transmembrane region" description="Helical" evidence="1">
    <location>
        <begin position="185"/>
        <end position="209"/>
    </location>
</feature>
<dbReference type="InterPro" id="IPR002656">
    <property type="entry name" value="Acyl_transf_3_dom"/>
</dbReference>
<evidence type="ECO:0000259" key="2">
    <source>
        <dbReference type="Pfam" id="PF01757"/>
    </source>
</evidence>
<dbReference type="PANTHER" id="PTHR37312">
    <property type="entry name" value="MEMBRANE-BOUND ACYLTRANSFERASE YKRP-RELATED"/>
    <property type="match status" value="1"/>
</dbReference>
<dbReference type="GO" id="GO:0016747">
    <property type="term" value="F:acyltransferase activity, transferring groups other than amino-acyl groups"/>
    <property type="evidence" value="ECO:0007669"/>
    <property type="project" value="InterPro"/>
</dbReference>
<keyword evidence="1" id="KW-1133">Transmembrane helix</keyword>
<dbReference type="AlphaFoldDB" id="A0A1H0W297"/>
<feature type="transmembrane region" description="Helical" evidence="1">
    <location>
        <begin position="132"/>
        <end position="152"/>
    </location>
</feature>
<keyword evidence="1" id="KW-0472">Membrane</keyword>
<dbReference type="Pfam" id="PF01757">
    <property type="entry name" value="Acyl_transf_3"/>
    <property type="match status" value="1"/>
</dbReference>
<keyword evidence="4" id="KW-1185">Reference proteome</keyword>
<feature type="transmembrane region" description="Helical" evidence="1">
    <location>
        <begin position="12"/>
        <end position="31"/>
    </location>
</feature>
<dbReference type="OrthoDB" id="6623990at2"/>
<dbReference type="RefSeq" id="WP_089973654.1">
    <property type="nucleotide sequence ID" value="NZ_FNJM01000028.1"/>
</dbReference>
<feature type="transmembrane region" description="Helical" evidence="1">
    <location>
        <begin position="107"/>
        <end position="125"/>
    </location>
</feature>
<accession>A0A1H0W297</accession>
<dbReference type="STRING" id="94869.SAMN04488529_1283"/>
<dbReference type="Proteomes" id="UP000198597">
    <property type="component" value="Unassembled WGS sequence"/>
</dbReference>
<keyword evidence="1" id="KW-0812">Transmembrane</keyword>
<dbReference type="PANTHER" id="PTHR37312:SF1">
    <property type="entry name" value="MEMBRANE-BOUND ACYLTRANSFERASE YKRP-RELATED"/>
    <property type="match status" value="1"/>
</dbReference>
<dbReference type="EMBL" id="FNJM01000028">
    <property type="protein sequence ID" value="SDP84860.1"/>
    <property type="molecule type" value="Genomic_DNA"/>
</dbReference>
<feature type="transmembrane region" description="Helical" evidence="1">
    <location>
        <begin position="158"/>
        <end position="178"/>
    </location>
</feature>
<evidence type="ECO:0000313" key="4">
    <source>
        <dbReference type="Proteomes" id="UP000198597"/>
    </source>
</evidence>
<proteinExistence type="predicted"/>
<evidence type="ECO:0000256" key="1">
    <source>
        <dbReference type="SAM" id="Phobius"/>
    </source>
</evidence>
<feature type="transmembrane region" description="Helical" evidence="1">
    <location>
        <begin position="259"/>
        <end position="277"/>
    </location>
</feature>
<gene>
    <name evidence="3" type="ORF">SAMN04488529_1283</name>
</gene>
<feature type="transmembrane region" description="Helical" evidence="1">
    <location>
        <begin position="77"/>
        <end position="95"/>
    </location>
</feature>